<evidence type="ECO:0000313" key="7">
    <source>
        <dbReference type="Proteomes" id="UP000823913"/>
    </source>
</evidence>
<dbReference type="Gene3D" id="3.60.15.10">
    <property type="entry name" value="Ribonuclease Z/Hydroxyacylglutathione hydrolase-like"/>
    <property type="match status" value="1"/>
</dbReference>
<comment type="caution">
    <text evidence="6">The sequence shown here is derived from an EMBL/GenBank/DDBJ whole genome shotgun (WGS) entry which is preliminary data.</text>
</comment>
<keyword evidence="4" id="KW-0862">Zinc</keyword>
<dbReference type="GO" id="GO:0016787">
    <property type="term" value="F:hydrolase activity"/>
    <property type="evidence" value="ECO:0007669"/>
    <property type="project" value="UniProtKB-KW"/>
</dbReference>
<dbReference type="PANTHER" id="PTHR46233">
    <property type="entry name" value="HYDROXYACYLGLUTATHIONE HYDROLASE GLOC"/>
    <property type="match status" value="1"/>
</dbReference>
<dbReference type="Pfam" id="PF00753">
    <property type="entry name" value="Lactamase_B"/>
    <property type="match status" value="1"/>
</dbReference>
<accession>A0A9D1E6T7</accession>
<proteinExistence type="predicted"/>
<dbReference type="CDD" id="cd06262">
    <property type="entry name" value="metallo-hydrolase-like_MBL-fold"/>
    <property type="match status" value="1"/>
</dbReference>
<gene>
    <name evidence="6" type="ORF">IAB94_05045</name>
</gene>
<feature type="domain" description="Metallo-beta-lactamase" evidence="5">
    <location>
        <begin position="16"/>
        <end position="187"/>
    </location>
</feature>
<dbReference type="Proteomes" id="UP000823913">
    <property type="component" value="Unassembled WGS sequence"/>
</dbReference>
<keyword evidence="2" id="KW-0479">Metal-binding</keyword>
<dbReference type="InterPro" id="IPR001279">
    <property type="entry name" value="Metallo-B-lactamas"/>
</dbReference>
<evidence type="ECO:0000256" key="2">
    <source>
        <dbReference type="ARBA" id="ARBA00022723"/>
    </source>
</evidence>
<reference evidence="6" key="2">
    <citation type="journal article" date="2021" name="PeerJ">
        <title>Extensive microbial diversity within the chicken gut microbiome revealed by metagenomics and culture.</title>
        <authorList>
            <person name="Gilroy R."/>
            <person name="Ravi A."/>
            <person name="Getino M."/>
            <person name="Pursley I."/>
            <person name="Horton D.L."/>
            <person name="Alikhan N.F."/>
            <person name="Baker D."/>
            <person name="Gharbi K."/>
            <person name="Hall N."/>
            <person name="Watson M."/>
            <person name="Adriaenssens E.M."/>
            <person name="Foster-Nyarko E."/>
            <person name="Jarju S."/>
            <person name="Secka A."/>
            <person name="Antonio M."/>
            <person name="Oren A."/>
            <person name="Chaudhuri R.R."/>
            <person name="La Ragione R."/>
            <person name="Hildebrand F."/>
            <person name="Pallen M.J."/>
        </authorList>
    </citation>
    <scope>NUCLEOTIDE SEQUENCE</scope>
    <source>
        <strain evidence="6">ChiW16-3235</strain>
    </source>
</reference>
<reference evidence="6" key="1">
    <citation type="submission" date="2020-10" db="EMBL/GenBank/DDBJ databases">
        <authorList>
            <person name="Gilroy R."/>
        </authorList>
    </citation>
    <scope>NUCLEOTIDE SEQUENCE</scope>
    <source>
        <strain evidence="6">ChiW16-3235</strain>
    </source>
</reference>
<dbReference type="EMBL" id="DVHK01000106">
    <property type="protein sequence ID" value="HIR67391.1"/>
    <property type="molecule type" value="Genomic_DNA"/>
</dbReference>
<dbReference type="InterPro" id="IPR051453">
    <property type="entry name" value="MBL_Glyoxalase_II"/>
</dbReference>
<comment type="cofactor">
    <cofactor evidence="1">
        <name>Zn(2+)</name>
        <dbReference type="ChEBI" id="CHEBI:29105"/>
    </cofactor>
</comment>
<evidence type="ECO:0000256" key="1">
    <source>
        <dbReference type="ARBA" id="ARBA00001947"/>
    </source>
</evidence>
<sequence length="205" mass="22409">MEKSIIIYKIYPVGFAANSYILTSDGKSCIVVDPAQPRILDECKKRGLTPEYALLTHCHYDHIGGVGALFNVGCKVLCGEAEKPYIFSEDNRAIFHGITIPHFEIYKTLKDGDDVCLCGINIKAIATPGHTVGGMCYIVGDNIFSGDTLFCRSVGRTDFPTGSYAALVNSVKKLYALDGDYKVFCGHGEDTTLSAERAFNPYVKD</sequence>
<evidence type="ECO:0000259" key="5">
    <source>
        <dbReference type="SMART" id="SM00849"/>
    </source>
</evidence>
<dbReference type="SUPFAM" id="SSF56281">
    <property type="entry name" value="Metallo-hydrolase/oxidoreductase"/>
    <property type="match status" value="1"/>
</dbReference>
<evidence type="ECO:0000256" key="4">
    <source>
        <dbReference type="ARBA" id="ARBA00022833"/>
    </source>
</evidence>
<dbReference type="AlphaFoldDB" id="A0A9D1E6T7"/>
<protein>
    <submittedName>
        <fullName evidence="6">MBL fold metallo-hydrolase</fullName>
    </submittedName>
</protein>
<evidence type="ECO:0000256" key="3">
    <source>
        <dbReference type="ARBA" id="ARBA00022801"/>
    </source>
</evidence>
<keyword evidence="3" id="KW-0378">Hydrolase</keyword>
<organism evidence="6 7">
    <name type="scientific">Candidatus Coproplasma avicola</name>
    <dbReference type="NCBI Taxonomy" id="2840744"/>
    <lineage>
        <taxon>Bacteria</taxon>
        <taxon>Bacillati</taxon>
        <taxon>Bacillota</taxon>
        <taxon>Clostridia</taxon>
        <taxon>Eubacteriales</taxon>
        <taxon>Candidatus Coproplasma</taxon>
    </lineage>
</organism>
<dbReference type="SMART" id="SM00849">
    <property type="entry name" value="Lactamase_B"/>
    <property type="match status" value="1"/>
</dbReference>
<dbReference type="PANTHER" id="PTHR46233:SF3">
    <property type="entry name" value="HYDROXYACYLGLUTATHIONE HYDROLASE GLOC"/>
    <property type="match status" value="1"/>
</dbReference>
<dbReference type="GO" id="GO:0046872">
    <property type="term" value="F:metal ion binding"/>
    <property type="evidence" value="ECO:0007669"/>
    <property type="project" value="UniProtKB-KW"/>
</dbReference>
<dbReference type="InterPro" id="IPR036866">
    <property type="entry name" value="RibonucZ/Hydroxyglut_hydro"/>
</dbReference>
<evidence type="ECO:0000313" key="6">
    <source>
        <dbReference type="EMBL" id="HIR67391.1"/>
    </source>
</evidence>
<name>A0A9D1E6T7_9FIRM</name>